<reference evidence="8 10" key="1">
    <citation type="submission" date="2015-05" db="EMBL/GenBank/DDBJ databases">
        <authorList>
            <person name="Rovetto F."/>
            <person name="Cocolin L."/>
            <person name="Illeghems K."/>
            <person name="Van Nieuwerburgh F."/>
            <person name="Houf K."/>
        </authorList>
    </citation>
    <scope>NUCLEOTIDE SEQUENCE [LARGE SCALE GENOMIC DNA]</scope>
    <source>
        <strain evidence="8 10">117434</strain>
    </source>
</reference>
<dbReference type="GO" id="GO:0003924">
    <property type="term" value="F:GTPase activity"/>
    <property type="evidence" value="ECO:0007669"/>
    <property type="project" value="InterPro"/>
</dbReference>
<dbReference type="EMBL" id="CP036246">
    <property type="protein sequence ID" value="QEP41368.1"/>
    <property type="molecule type" value="Genomic_DNA"/>
</dbReference>
<reference evidence="9 11" key="3">
    <citation type="submission" date="2019-09" db="EMBL/GenBank/DDBJ databases">
        <title>Taxonomic note: a critical rebuttal of the proposed division of the genus Arcobacter into six genera, emended descriptions of Arcobacter anaerophilus and the genus Arcobacter, and an assessment of genus-level boundaries for Epsilonproteobacteria using in silico genomic comparator tools.</title>
        <authorList>
            <person name="On S.L.W."/>
            <person name="Miller W.G."/>
            <person name="Biggs P."/>
            <person name="Cornelius A."/>
            <person name="Vandamme P."/>
        </authorList>
    </citation>
    <scope>NUCLEOTIDE SEQUENCE [LARGE SCALE GENOMIC DNA]</scope>
    <source>
        <strain evidence="9 11">CCUG 56899</strain>
    </source>
</reference>
<proteinExistence type="predicted"/>
<dbReference type="AlphaFoldDB" id="A0A1C0AYS6"/>
<keyword evidence="10" id="KW-1185">Reference proteome</keyword>
<feature type="domain" description="Dynamin N-terminal" evidence="7">
    <location>
        <begin position="186"/>
        <end position="384"/>
    </location>
</feature>
<dbReference type="CDD" id="cd09912">
    <property type="entry name" value="DLP_2"/>
    <property type="match status" value="1"/>
</dbReference>
<evidence type="ECO:0000256" key="1">
    <source>
        <dbReference type="ARBA" id="ARBA00004370"/>
    </source>
</evidence>
<dbReference type="RefSeq" id="WP_066172012.1">
    <property type="nucleotide sequence ID" value="NZ_CP036246.2"/>
</dbReference>
<evidence type="ECO:0000313" key="8">
    <source>
        <dbReference type="EMBL" id="OCL92656.1"/>
    </source>
</evidence>
<dbReference type="InterPro" id="IPR045063">
    <property type="entry name" value="Dynamin_N"/>
</dbReference>
<keyword evidence="3 8" id="KW-0378">Hydrolase</keyword>
<dbReference type="PANTHER" id="PTHR10465:SF0">
    <property type="entry name" value="SARCALUMENIN"/>
    <property type="match status" value="1"/>
</dbReference>
<keyword evidence="4" id="KW-0342">GTP-binding</keyword>
<evidence type="ECO:0000256" key="2">
    <source>
        <dbReference type="ARBA" id="ARBA00022741"/>
    </source>
</evidence>
<dbReference type="EMBL" id="LDIR01000001">
    <property type="protein sequence ID" value="OCL92656.1"/>
    <property type="molecule type" value="Genomic_DNA"/>
</dbReference>
<evidence type="ECO:0000256" key="6">
    <source>
        <dbReference type="SAM" id="Coils"/>
    </source>
</evidence>
<dbReference type="InterPro" id="IPR027094">
    <property type="entry name" value="Mitofusin_fam"/>
</dbReference>
<dbReference type="InterPro" id="IPR027417">
    <property type="entry name" value="P-loop_NTPase"/>
</dbReference>
<evidence type="ECO:0000256" key="5">
    <source>
        <dbReference type="ARBA" id="ARBA00023136"/>
    </source>
</evidence>
<dbReference type="PANTHER" id="PTHR10465">
    <property type="entry name" value="TRANSMEMBRANE GTPASE FZO1"/>
    <property type="match status" value="1"/>
</dbReference>
<dbReference type="Proteomes" id="UP000322644">
    <property type="component" value="Chromosome"/>
</dbReference>
<evidence type="ECO:0000259" key="7">
    <source>
        <dbReference type="Pfam" id="PF00350"/>
    </source>
</evidence>
<gene>
    <name evidence="8" type="ORF">AAX28_00191</name>
    <name evidence="9" type="ORF">APORC_1807</name>
</gene>
<keyword evidence="6" id="KW-0175">Coiled coil</keyword>
<comment type="subcellular location">
    <subcellularLocation>
        <location evidence="1">Membrane</location>
    </subcellularLocation>
</comment>
<feature type="coiled-coil region" evidence="6">
    <location>
        <begin position="666"/>
        <end position="693"/>
    </location>
</feature>
<name>A0A1C0AYS6_9BACT</name>
<feature type="coiled-coil region" evidence="6">
    <location>
        <begin position="502"/>
        <end position="536"/>
    </location>
</feature>
<dbReference type="Gene3D" id="3.40.50.300">
    <property type="entry name" value="P-loop containing nucleotide triphosphate hydrolases"/>
    <property type="match status" value="1"/>
</dbReference>
<dbReference type="OrthoDB" id="1100581at2"/>
<dbReference type="GO" id="GO:0005525">
    <property type="term" value="F:GTP binding"/>
    <property type="evidence" value="ECO:0007669"/>
    <property type="project" value="UniProtKB-KW"/>
</dbReference>
<keyword evidence="2" id="KW-0547">Nucleotide-binding</keyword>
<dbReference type="SUPFAM" id="SSF52540">
    <property type="entry name" value="P-loop containing nucleoside triphosphate hydrolases"/>
    <property type="match status" value="1"/>
</dbReference>
<keyword evidence="5" id="KW-0472">Membrane</keyword>
<evidence type="ECO:0000256" key="4">
    <source>
        <dbReference type="ARBA" id="ARBA00023134"/>
    </source>
</evidence>
<dbReference type="GO" id="GO:0016020">
    <property type="term" value="C:membrane"/>
    <property type="evidence" value="ECO:0007669"/>
    <property type="project" value="UniProtKB-SubCell"/>
</dbReference>
<dbReference type="Pfam" id="PF00350">
    <property type="entry name" value="Dynamin_N"/>
    <property type="match status" value="1"/>
</dbReference>
<evidence type="ECO:0000313" key="9">
    <source>
        <dbReference type="EMBL" id="QEP41368.1"/>
    </source>
</evidence>
<protein>
    <submittedName>
        <fullName evidence="8">Bacterial dynamin-like protein</fullName>
        <ecNumber evidence="8">3.6.5.5</ecNumber>
    </submittedName>
    <submittedName>
        <fullName evidence="9">GTP-binding protein (Dynamin domain)</fullName>
    </submittedName>
</protein>
<dbReference type="KEGG" id="apoc:APORC_1807"/>
<evidence type="ECO:0000313" key="11">
    <source>
        <dbReference type="Proteomes" id="UP000322644"/>
    </source>
</evidence>
<dbReference type="EC" id="3.6.5.5" evidence="8"/>
<accession>A0A1C0AYS6</accession>
<organism evidence="9 11">
    <name type="scientific">Arcobacter porcinus</name>
    <dbReference type="NCBI Taxonomy" id="1935204"/>
    <lineage>
        <taxon>Bacteria</taxon>
        <taxon>Pseudomonadati</taxon>
        <taxon>Campylobacterota</taxon>
        <taxon>Epsilonproteobacteria</taxon>
        <taxon>Campylobacterales</taxon>
        <taxon>Arcobacteraceae</taxon>
        <taxon>Arcobacter</taxon>
    </lineage>
</organism>
<evidence type="ECO:0000256" key="3">
    <source>
        <dbReference type="ARBA" id="ARBA00022801"/>
    </source>
</evidence>
<reference evidence="9 11" key="2">
    <citation type="submission" date="2019-09" db="EMBL/GenBank/DDBJ databases">
        <title>Complete genome sequencing of four Arcobacter species reveals a diverse suite of mobile elements.</title>
        <authorList>
            <person name="Miller W.G."/>
            <person name="Yee E."/>
            <person name="Bono J.L."/>
        </authorList>
    </citation>
    <scope>NUCLEOTIDE SEQUENCE [LARGE SCALE GENOMIC DNA]</scope>
    <source>
        <strain evidence="9 11">CCUG 56899</strain>
    </source>
</reference>
<dbReference type="Proteomes" id="UP000093159">
    <property type="component" value="Unassembled WGS sequence"/>
</dbReference>
<sequence length="779" mass="90226">MSLISDYFLLYHGLVFEEEQELNYLDEKLGKDSFTIFALILCAHRKNYTKFINLDSFKGLCRQLDIKSPTNINELNQIQYSIIDIISQNSTKESLDNLHNTFLYLKDENIISNENYSKLTSLFDYKEIKTTKKVDIENSSKKISFKDMKDIFENLLDDLKTQIKNEELKSDLKNIETYLNSKKFSIGITGVMSAGKSTMLNALMGKEILGSAVVPETANLTIVKHSKTPSAKVYFWNKQEWNKIENSANSLESMREFVEETKRVFGSELNNYIKDESKFADVDINNLKSYTSAEHSEKKCNLVKYVELGSDLKFLQEGIEIVDTPGLDDPVIQREEITKEYISKCDIMLHLMNVSQSATLKDVEFIIDAVLYQNITKLLVVITRADTVSKKNLEEVINYTKTSIQRQLKAQNKDSQIDHILSSIKFVAISGHMALLHRTNRADEAIKAGYNLEDTGITQIEDYLYDSLFGENSQKGDLLIQSARVQILKLLEKQISILNYEIKLLGKSKDELEADLNNLRDKKVKQERSLFRIKEDINFYKNDAKNYIDSLDTFLQSELIDLQNIIKQRVLNDVKYSLVKDKKRSDEQRVRVIIQTAIKDGIIDIIRDYRYKFIKKSQTIGEQCEQKYHDFGFSIGHKNDNFDARGFFQEDFKSGFLTTSYDVLINLILKETNNAKESKLNELERELQNIIKLQFSPIVEDLQIKAKTLSKKLVEEFFKVLNAPVIAYEQKVKSDEEMLEKELLNFKENDENRAEQSIEIHNKIKILQDKLLYIKGLNQ</sequence>
<evidence type="ECO:0000313" key="10">
    <source>
        <dbReference type="Proteomes" id="UP000093159"/>
    </source>
</evidence>